<keyword evidence="7" id="KW-0597">Phosphoprotein</keyword>
<keyword evidence="9" id="KW-0677">Repeat</keyword>
<proteinExistence type="inferred from homology"/>
<dbReference type="CDD" id="cd15873">
    <property type="entry name" value="R-SNARE_STXBP5_6"/>
    <property type="match status" value="1"/>
</dbReference>
<feature type="region of interest" description="Disordered" evidence="13">
    <location>
        <begin position="436"/>
        <end position="513"/>
    </location>
</feature>
<dbReference type="SUPFAM" id="SSF50978">
    <property type="entry name" value="WD40 repeat-like"/>
    <property type="match status" value="1"/>
</dbReference>
<evidence type="ECO:0000313" key="16">
    <source>
        <dbReference type="RefSeq" id="XP_022253149.1"/>
    </source>
</evidence>
<dbReference type="InterPro" id="IPR015943">
    <property type="entry name" value="WD40/YVTN_repeat-like_dom_sf"/>
</dbReference>
<keyword evidence="12" id="KW-0175">Coiled coil</keyword>
<reference evidence="16" key="1">
    <citation type="submission" date="2025-08" db="UniProtKB">
        <authorList>
            <consortium name="RefSeq"/>
        </authorList>
    </citation>
    <scope>IDENTIFICATION</scope>
    <source>
        <tissue evidence="16">Muscle</tissue>
    </source>
</reference>
<keyword evidence="6" id="KW-0963">Cytoplasm</keyword>
<keyword evidence="10" id="KW-0472">Membrane</keyword>
<dbReference type="SUPFAM" id="SSF58038">
    <property type="entry name" value="SNARE fusion complex"/>
    <property type="match status" value="1"/>
</dbReference>
<keyword evidence="15" id="KW-1185">Reference proteome</keyword>
<dbReference type="Pfam" id="PF08366">
    <property type="entry name" value="LLGL"/>
    <property type="match status" value="1"/>
</dbReference>
<evidence type="ECO:0000256" key="1">
    <source>
        <dbReference type="ARBA" id="ARBA00004202"/>
    </source>
</evidence>
<dbReference type="PANTHER" id="PTHR10241:SF25">
    <property type="entry name" value="TOMOSYN, ISOFORM C"/>
    <property type="match status" value="1"/>
</dbReference>
<evidence type="ECO:0000256" key="3">
    <source>
        <dbReference type="ARBA" id="ARBA00008070"/>
    </source>
</evidence>
<comment type="subcellular location">
    <subcellularLocation>
        <location evidence="1">Cell membrane</location>
        <topology evidence="1">Peripheral membrane protein</topology>
    </subcellularLocation>
    <subcellularLocation>
        <location evidence="2">Cytoplasm</location>
    </subcellularLocation>
</comment>
<feature type="repeat" description="WD" evidence="11">
    <location>
        <begin position="2"/>
        <end position="37"/>
    </location>
</feature>
<dbReference type="PROSITE" id="PS50892">
    <property type="entry name" value="V_SNARE"/>
    <property type="match status" value="1"/>
</dbReference>
<feature type="compositionally biased region" description="Polar residues" evidence="13">
    <location>
        <begin position="469"/>
        <end position="490"/>
    </location>
</feature>
<keyword evidence="5" id="KW-0268">Exocytosis</keyword>
<dbReference type="SUPFAM" id="SSF117289">
    <property type="entry name" value="Nucleoporin domain"/>
    <property type="match status" value="1"/>
</dbReference>
<organism evidence="15 16">
    <name type="scientific">Limulus polyphemus</name>
    <name type="common">Atlantic horseshoe crab</name>
    <dbReference type="NCBI Taxonomy" id="6850"/>
    <lineage>
        <taxon>Eukaryota</taxon>
        <taxon>Metazoa</taxon>
        <taxon>Ecdysozoa</taxon>
        <taxon>Arthropoda</taxon>
        <taxon>Chelicerata</taxon>
        <taxon>Merostomata</taxon>
        <taxon>Xiphosura</taxon>
        <taxon>Limulidae</taxon>
        <taxon>Limulus</taxon>
    </lineage>
</organism>
<keyword evidence="4" id="KW-1003">Cell membrane</keyword>
<feature type="compositionally biased region" description="Basic and acidic residues" evidence="13">
    <location>
        <begin position="643"/>
        <end position="654"/>
    </location>
</feature>
<protein>
    <submittedName>
        <fullName evidence="16">Syntaxin-binding protein 5-like isoform X2</fullName>
    </submittedName>
</protein>
<feature type="compositionally biased region" description="Polar residues" evidence="13">
    <location>
        <begin position="452"/>
        <end position="462"/>
    </location>
</feature>
<feature type="region of interest" description="Disordered" evidence="13">
    <location>
        <begin position="643"/>
        <end position="674"/>
    </location>
</feature>
<dbReference type="InterPro" id="IPR036322">
    <property type="entry name" value="WD40_repeat_dom_sf"/>
</dbReference>
<dbReference type="PROSITE" id="PS50082">
    <property type="entry name" value="WD_REPEATS_2"/>
    <property type="match status" value="1"/>
</dbReference>
<accession>A0ABM1TB93</accession>
<feature type="compositionally biased region" description="Polar residues" evidence="13">
    <location>
        <begin position="504"/>
        <end position="513"/>
    </location>
</feature>
<keyword evidence="8 11" id="KW-0853">WD repeat</keyword>
<feature type="domain" description="V-SNARE coiled-coil homology" evidence="14">
    <location>
        <begin position="853"/>
        <end position="917"/>
    </location>
</feature>
<dbReference type="InterPro" id="IPR042855">
    <property type="entry name" value="V_SNARE_CC"/>
</dbReference>
<dbReference type="Proteomes" id="UP000694941">
    <property type="component" value="Unplaced"/>
</dbReference>
<evidence type="ECO:0000256" key="10">
    <source>
        <dbReference type="ARBA" id="ARBA00023136"/>
    </source>
</evidence>
<dbReference type="Pfam" id="PF08596">
    <property type="entry name" value="Lgl_C"/>
    <property type="match status" value="1"/>
</dbReference>
<dbReference type="PRINTS" id="PR00962">
    <property type="entry name" value="LETHAL2GIANT"/>
</dbReference>
<name>A0ABM1TB93_LIMPO</name>
<evidence type="ECO:0000313" key="15">
    <source>
        <dbReference type="Proteomes" id="UP000694941"/>
    </source>
</evidence>
<dbReference type="RefSeq" id="XP_022253149.1">
    <property type="nucleotide sequence ID" value="XM_022397441.1"/>
</dbReference>
<dbReference type="Gene3D" id="2.130.10.10">
    <property type="entry name" value="YVTN repeat-like/Quinoprotein amine dehydrogenase"/>
    <property type="match status" value="1"/>
</dbReference>
<sequence length="918" mass="101078">MRVQNTEPLKSVSWHHDGKQFMCSHTDGSISTWNLRTPLKPTTVMHPHAQATSKESKAGPCKTIYKVEWKTVRGGDSFVIFSGGLPHEKTGKTLSLTVIHGKTTTVLEMEHNIVDFVTLCETPWQSDFQEPYAIVVLLNNDLVVVDLTSQGYPCFQNPYPMDLHESPVTFCTYFAECPTDLIPAFYSVGSKGSKRSGFSEKEWPICGGEWGTGTVSYPEIIITGHADGSLKFWDASAVALQVLYKLKTSKVFERQKTKSVDGQEDDPFAVEQIYLCVESRVLCVAGASSHVIMFKFNKQENTSEVTVLEIPIIYDIDDDPECSPEADCSPRPTLGVAFQQGSYSSASEDSAKKQPTAEYYVPLKVKSGPQKRAAGFQAELVCLTPWVDGEPPGRITALSVNSSYGLMAYGNECGLVVVDIVQRICLLNMGTPDLYGSSDPYQRVPRSPKKNPVTSMNDNGSLEQDRCRSPTSDQINGVCLSPTTGKQQMAQRRPMGPEMRRTKSQGTRKLQKMQSVTSADEGIFFLCTDKIDSSFSRSRSSSMSSLENISAEAIQWLSFAETFCKKNDSMTGRSLWVGTSLGSVLVVLLTLPANGDNRLTQPVIVSPSGTIYRMKGSVLSVAFLDSSGALIPYLSESWKDINRNNNKEKDDKRMKAPVNNSSKNRASPTSSSSEVKDSQFVVMASEKQARVVALPSQTCVYKANLTDTSFVVRAEVIPMKSLDNACLACYIGNGNIVVYSLPSLRLLYEVDFLPLMDMRIAKTFCFSNNGHGLYLCSASEFQKFSISAAFCEVLQDMLGTLFLTKDMPEPPKQGFFKGLFGGGPSLLDREELFGEASGKASKSVARHIPGNSNLEHVKGQAGSLAGELARARQGLTERGEALGLLEERTAKMMSEAEVFSNTTHNLLLRYKDKKWYQF</sequence>
<evidence type="ECO:0000259" key="14">
    <source>
        <dbReference type="PROSITE" id="PS50892"/>
    </source>
</evidence>
<dbReference type="GeneID" id="106469048"/>
<dbReference type="PANTHER" id="PTHR10241">
    <property type="entry name" value="LETHAL 2 GIANT LARVAE PROTEIN"/>
    <property type="match status" value="1"/>
</dbReference>
<evidence type="ECO:0000256" key="6">
    <source>
        <dbReference type="ARBA" id="ARBA00022490"/>
    </source>
</evidence>
<dbReference type="Gene3D" id="1.20.5.110">
    <property type="match status" value="1"/>
</dbReference>
<evidence type="ECO:0000256" key="5">
    <source>
        <dbReference type="ARBA" id="ARBA00022483"/>
    </source>
</evidence>
<feature type="compositionally biased region" description="Polar residues" evidence="13">
    <location>
        <begin position="658"/>
        <end position="673"/>
    </location>
</feature>
<evidence type="ECO:0000256" key="4">
    <source>
        <dbReference type="ARBA" id="ARBA00022475"/>
    </source>
</evidence>
<evidence type="ECO:0000256" key="11">
    <source>
        <dbReference type="PROSITE-ProRule" id="PRU00221"/>
    </source>
</evidence>
<evidence type="ECO:0000256" key="7">
    <source>
        <dbReference type="ARBA" id="ARBA00022553"/>
    </source>
</evidence>
<evidence type="ECO:0000256" key="12">
    <source>
        <dbReference type="PROSITE-ProRule" id="PRU00290"/>
    </source>
</evidence>
<dbReference type="InterPro" id="IPR001680">
    <property type="entry name" value="WD40_rpt"/>
</dbReference>
<comment type="similarity">
    <text evidence="3">Belongs to the WD repeat L(2)GL family.</text>
</comment>
<evidence type="ECO:0000256" key="13">
    <source>
        <dbReference type="SAM" id="MobiDB-lite"/>
    </source>
</evidence>
<gene>
    <name evidence="16" type="primary">LOC106469048</name>
</gene>
<evidence type="ECO:0000256" key="8">
    <source>
        <dbReference type="ARBA" id="ARBA00022574"/>
    </source>
</evidence>
<dbReference type="InterPro" id="IPR013905">
    <property type="entry name" value="Lgl_C_dom"/>
</dbReference>
<dbReference type="InterPro" id="IPR013577">
    <property type="entry name" value="LLGL2"/>
</dbReference>
<dbReference type="InterPro" id="IPR000664">
    <property type="entry name" value="Lethal2_giant"/>
</dbReference>
<evidence type="ECO:0000256" key="9">
    <source>
        <dbReference type="ARBA" id="ARBA00022737"/>
    </source>
</evidence>
<evidence type="ECO:0000256" key="2">
    <source>
        <dbReference type="ARBA" id="ARBA00004496"/>
    </source>
</evidence>